<evidence type="ECO:0000259" key="11">
    <source>
        <dbReference type="PROSITE" id="PS51352"/>
    </source>
</evidence>
<dbReference type="InterPro" id="IPR036356">
    <property type="entry name" value="ERp29_C_sf"/>
</dbReference>
<feature type="signal peptide" evidence="10">
    <location>
        <begin position="1"/>
        <end position="18"/>
    </location>
</feature>
<dbReference type="FunFam" id="3.40.30.10:FF:000032">
    <property type="entry name" value="Protein disulfide-isomerase A6 homolog"/>
    <property type="match status" value="1"/>
</dbReference>
<accession>A0A5C3QRQ3</accession>
<protein>
    <recommendedName>
        <fullName evidence="3">protein disulfide-isomerase</fullName>
        <ecNumber evidence="3">5.3.4.1</ecNumber>
    </recommendedName>
</protein>
<dbReference type="InterPro" id="IPR011679">
    <property type="entry name" value="ERp29_C"/>
</dbReference>
<keyword evidence="7" id="KW-0413">Isomerase</keyword>
<feature type="domain" description="Thioredoxin" evidence="11">
    <location>
        <begin position="7"/>
        <end position="127"/>
    </location>
</feature>
<evidence type="ECO:0000256" key="7">
    <source>
        <dbReference type="ARBA" id="ARBA00023235"/>
    </source>
</evidence>
<dbReference type="AlphaFoldDB" id="A0A5C3QRQ3"/>
<evidence type="ECO:0000256" key="5">
    <source>
        <dbReference type="ARBA" id="ARBA00022737"/>
    </source>
</evidence>
<sequence>MRFSASLILAAALAVVNASNVIDLTPDNFDQIVGKGKPALVEFFAPWCGHCKNLAPIYEELANAYVHAKDKVVIAKVDADAHKSLGSKYDVKGYPTLKWFDADGKESPFQGGRELNDLANFVTEKSGVKSKIKPPPAPVTRILTVHDFDEIALDQTKDVLVTFTAPWCGHCKTLKPIYEQLATTFQHESNCIVANLDADNAANAPIKERYEVTGFPTIKFFPRGSTEPVEYNGGRSEADFVAFLNEKCGTHRAVGGGLNDEAGRNSSLDELAVKFFTATGAARGLVYDEAKTVASEVGVAASHYLRVMDKVWKGGEDYLEKETKRLTSILEKKTMAPTKLDEIKTKLNILKAFAAKKAEEVAEAIHEEL</sequence>
<dbReference type="PROSITE" id="PS00194">
    <property type="entry name" value="THIOREDOXIN_1"/>
    <property type="match status" value="2"/>
</dbReference>
<dbReference type="PROSITE" id="PS51352">
    <property type="entry name" value="THIOREDOXIN_2"/>
    <property type="match status" value="2"/>
</dbReference>
<keyword evidence="4 10" id="KW-0732">Signal</keyword>
<dbReference type="PANTHER" id="PTHR45672">
    <property type="entry name" value="PROTEIN DISULFIDE-ISOMERASE C17H9.14C-RELATED"/>
    <property type="match status" value="1"/>
</dbReference>
<dbReference type="GO" id="GO:0006457">
    <property type="term" value="P:protein folding"/>
    <property type="evidence" value="ECO:0007669"/>
    <property type="project" value="TreeGrafter"/>
</dbReference>
<feature type="domain" description="Thioredoxin" evidence="11">
    <location>
        <begin position="131"/>
        <end position="249"/>
    </location>
</feature>
<evidence type="ECO:0000256" key="4">
    <source>
        <dbReference type="ARBA" id="ARBA00022729"/>
    </source>
</evidence>
<dbReference type="InterPro" id="IPR013766">
    <property type="entry name" value="Thioredoxin_domain"/>
</dbReference>
<dbReference type="InterPro" id="IPR051063">
    <property type="entry name" value="PDI"/>
</dbReference>
<dbReference type="PRINTS" id="PR00421">
    <property type="entry name" value="THIOREDOXIN"/>
</dbReference>
<keyword evidence="8" id="KW-0676">Redox-active center</keyword>
<evidence type="ECO:0000256" key="9">
    <source>
        <dbReference type="RuleBase" id="RU004208"/>
    </source>
</evidence>
<comment type="similarity">
    <text evidence="2 9">Belongs to the protein disulfide isomerase family.</text>
</comment>
<feature type="chain" id="PRO_5022847962" description="protein disulfide-isomerase" evidence="10">
    <location>
        <begin position="19"/>
        <end position="369"/>
    </location>
</feature>
<dbReference type="SUPFAM" id="SSF52833">
    <property type="entry name" value="Thioredoxin-like"/>
    <property type="match status" value="2"/>
</dbReference>
<comment type="catalytic activity">
    <reaction evidence="1">
        <text>Catalyzes the rearrangement of -S-S- bonds in proteins.</text>
        <dbReference type="EC" id="5.3.4.1"/>
    </reaction>
</comment>
<evidence type="ECO:0000256" key="10">
    <source>
        <dbReference type="SAM" id="SignalP"/>
    </source>
</evidence>
<evidence type="ECO:0000256" key="8">
    <source>
        <dbReference type="ARBA" id="ARBA00023284"/>
    </source>
</evidence>
<dbReference type="GO" id="GO:0005783">
    <property type="term" value="C:endoplasmic reticulum"/>
    <property type="evidence" value="ECO:0007669"/>
    <property type="project" value="InterPro"/>
</dbReference>
<dbReference type="SUPFAM" id="SSF47933">
    <property type="entry name" value="ERP29 C domain-like"/>
    <property type="match status" value="1"/>
</dbReference>
<dbReference type="Proteomes" id="UP000305067">
    <property type="component" value="Unassembled WGS sequence"/>
</dbReference>
<evidence type="ECO:0000313" key="13">
    <source>
        <dbReference type="Proteomes" id="UP000305067"/>
    </source>
</evidence>
<gene>
    <name evidence="12" type="ORF">BDV98DRAFT_563476</name>
</gene>
<dbReference type="GO" id="GO:0003756">
    <property type="term" value="F:protein disulfide isomerase activity"/>
    <property type="evidence" value="ECO:0007669"/>
    <property type="project" value="UniProtKB-EC"/>
</dbReference>
<reference evidence="12 13" key="1">
    <citation type="journal article" date="2019" name="Nat. Ecol. Evol.">
        <title>Megaphylogeny resolves global patterns of mushroom evolution.</title>
        <authorList>
            <person name="Varga T."/>
            <person name="Krizsan K."/>
            <person name="Foldi C."/>
            <person name="Dima B."/>
            <person name="Sanchez-Garcia M."/>
            <person name="Sanchez-Ramirez S."/>
            <person name="Szollosi G.J."/>
            <person name="Szarkandi J.G."/>
            <person name="Papp V."/>
            <person name="Albert L."/>
            <person name="Andreopoulos W."/>
            <person name="Angelini C."/>
            <person name="Antonin V."/>
            <person name="Barry K.W."/>
            <person name="Bougher N.L."/>
            <person name="Buchanan P."/>
            <person name="Buyck B."/>
            <person name="Bense V."/>
            <person name="Catcheside P."/>
            <person name="Chovatia M."/>
            <person name="Cooper J."/>
            <person name="Damon W."/>
            <person name="Desjardin D."/>
            <person name="Finy P."/>
            <person name="Geml J."/>
            <person name="Haridas S."/>
            <person name="Hughes K."/>
            <person name="Justo A."/>
            <person name="Karasinski D."/>
            <person name="Kautmanova I."/>
            <person name="Kiss B."/>
            <person name="Kocsube S."/>
            <person name="Kotiranta H."/>
            <person name="LaButti K.M."/>
            <person name="Lechner B.E."/>
            <person name="Liimatainen K."/>
            <person name="Lipzen A."/>
            <person name="Lukacs Z."/>
            <person name="Mihaltcheva S."/>
            <person name="Morgado L.N."/>
            <person name="Niskanen T."/>
            <person name="Noordeloos M.E."/>
            <person name="Ohm R.A."/>
            <person name="Ortiz-Santana B."/>
            <person name="Ovrebo C."/>
            <person name="Racz N."/>
            <person name="Riley R."/>
            <person name="Savchenko A."/>
            <person name="Shiryaev A."/>
            <person name="Soop K."/>
            <person name="Spirin V."/>
            <person name="Szebenyi C."/>
            <person name="Tomsovsky M."/>
            <person name="Tulloss R.E."/>
            <person name="Uehling J."/>
            <person name="Grigoriev I.V."/>
            <person name="Vagvolgyi C."/>
            <person name="Papp T."/>
            <person name="Martin F.M."/>
            <person name="Miettinen O."/>
            <person name="Hibbett D.S."/>
            <person name="Nagy L.G."/>
        </authorList>
    </citation>
    <scope>NUCLEOTIDE SEQUENCE [LARGE SCALE GENOMIC DNA]</scope>
    <source>
        <strain evidence="12 13">CBS 309.79</strain>
    </source>
</reference>
<evidence type="ECO:0000256" key="6">
    <source>
        <dbReference type="ARBA" id="ARBA00023157"/>
    </source>
</evidence>
<keyword evidence="13" id="KW-1185">Reference proteome</keyword>
<dbReference type="Gene3D" id="3.40.30.10">
    <property type="entry name" value="Glutaredoxin"/>
    <property type="match status" value="2"/>
</dbReference>
<dbReference type="STRING" id="1884261.A0A5C3QRQ3"/>
<dbReference type="PANTHER" id="PTHR45672:SF11">
    <property type="entry name" value="PROTEIN DISULFIDE-ISOMERASE C17H9.14C"/>
    <property type="match status" value="1"/>
</dbReference>
<organism evidence="12 13">
    <name type="scientific">Pterulicium gracile</name>
    <dbReference type="NCBI Taxonomy" id="1884261"/>
    <lineage>
        <taxon>Eukaryota</taxon>
        <taxon>Fungi</taxon>
        <taxon>Dikarya</taxon>
        <taxon>Basidiomycota</taxon>
        <taxon>Agaricomycotina</taxon>
        <taxon>Agaricomycetes</taxon>
        <taxon>Agaricomycetidae</taxon>
        <taxon>Agaricales</taxon>
        <taxon>Pleurotineae</taxon>
        <taxon>Pterulaceae</taxon>
        <taxon>Pterulicium</taxon>
    </lineage>
</organism>
<keyword evidence="6" id="KW-1015">Disulfide bond</keyword>
<evidence type="ECO:0000256" key="2">
    <source>
        <dbReference type="ARBA" id="ARBA00006347"/>
    </source>
</evidence>
<dbReference type="EMBL" id="ML178819">
    <property type="protein sequence ID" value="TFL04058.1"/>
    <property type="molecule type" value="Genomic_DNA"/>
</dbReference>
<dbReference type="Pfam" id="PF00085">
    <property type="entry name" value="Thioredoxin"/>
    <property type="match status" value="2"/>
</dbReference>
<dbReference type="Pfam" id="PF07749">
    <property type="entry name" value="ERp29"/>
    <property type="match status" value="1"/>
</dbReference>
<dbReference type="InterPro" id="IPR017937">
    <property type="entry name" value="Thioredoxin_CS"/>
</dbReference>
<evidence type="ECO:0000256" key="3">
    <source>
        <dbReference type="ARBA" id="ARBA00012723"/>
    </source>
</evidence>
<dbReference type="CDD" id="cd00238">
    <property type="entry name" value="ERp29c"/>
    <property type="match status" value="1"/>
</dbReference>
<proteinExistence type="inferred from homology"/>
<dbReference type="CDD" id="cd02998">
    <property type="entry name" value="PDI_a_ERp38"/>
    <property type="match status" value="2"/>
</dbReference>
<dbReference type="EC" id="5.3.4.1" evidence="3"/>
<dbReference type="OrthoDB" id="10264505at2759"/>
<dbReference type="Gene3D" id="1.20.1150.12">
    <property type="entry name" value="Endoplasmic reticulum resident protein 29, C-terminal domain"/>
    <property type="match status" value="1"/>
</dbReference>
<name>A0A5C3QRQ3_9AGAR</name>
<evidence type="ECO:0000313" key="12">
    <source>
        <dbReference type="EMBL" id="TFL04058.1"/>
    </source>
</evidence>
<keyword evidence="5" id="KW-0677">Repeat</keyword>
<dbReference type="InterPro" id="IPR036249">
    <property type="entry name" value="Thioredoxin-like_sf"/>
</dbReference>
<dbReference type="InterPro" id="IPR005788">
    <property type="entry name" value="PDI_thioredoxin-like_dom"/>
</dbReference>
<evidence type="ECO:0000256" key="1">
    <source>
        <dbReference type="ARBA" id="ARBA00001182"/>
    </source>
</evidence>
<dbReference type="NCBIfam" id="TIGR01126">
    <property type="entry name" value="pdi_dom"/>
    <property type="match status" value="2"/>
</dbReference>